<sequence>MVHLLALLAVLNDPLEGRLLVNALGEPLDVLGSTRGHHSCFLLVALMRVLVAFCWLVNQYGMRLSFMDNS</sequence>
<keyword evidence="1" id="KW-0472">Membrane</keyword>
<keyword evidence="1" id="KW-0812">Transmembrane</keyword>
<name>A7IVK7_PBCVM</name>
<protein>
    <submittedName>
        <fullName evidence="2">Uncharacterized protein m827L</fullName>
    </submittedName>
</protein>
<evidence type="ECO:0000313" key="2">
    <source>
        <dbReference type="EMBL" id="ABT14381.1"/>
    </source>
</evidence>
<organismHost>
    <name type="scientific">Paramecium bursaria</name>
    <dbReference type="NCBI Taxonomy" id="74790"/>
</organismHost>
<evidence type="ECO:0000256" key="1">
    <source>
        <dbReference type="SAM" id="Phobius"/>
    </source>
</evidence>
<keyword evidence="1" id="KW-1133">Transmembrane helix</keyword>
<reference evidence="2 3" key="1">
    <citation type="journal article" date="2007" name="Virology">
        <title>Sequence and annotation of the 314-kb MT325 and the 321-kb FR483 viruses that infect Chlorella Pbi.</title>
        <authorList>
            <person name="Fitzgerald L.A."/>
            <person name="Graves M.V."/>
            <person name="Li X."/>
            <person name="Feldblyum T."/>
            <person name="Hartigan J."/>
            <person name="Van Etten J.L."/>
        </authorList>
    </citation>
    <scope>NUCLEOTIDE SEQUENCE [LARGE SCALE GENOMIC DNA]</scope>
    <source>
        <strain evidence="2 3">MT325</strain>
    </source>
</reference>
<accession>A7IVK7</accession>
<dbReference type="EMBL" id="DQ491001">
    <property type="protein sequence ID" value="ABT14381.1"/>
    <property type="molecule type" value="Genomic_DNA"/>
</dbReference>
<evidence type="ECO:0000313" key="3">
    <source>
        <dbReference type="Proteomes" id="UP000246715"/>
    </source>
</evidence>
<dbReference type="Proteomes" id="UP000246715">
    <property type="component" value="Segment"/>
</dbReference>
<feature type="transmembrane region" description="Helical" evidence="1">
    <location>
        <begin position="41"/>
        <end position="58"/>
    </location>
</feature>
<proteinExistence type="predicted"/>
<organism evidence="2 3">
    <name type="scientific">Paramecium bursaria Chlorella virus MT325</name>
    <name type="common">PBCV-MT325</name>
    <dbReference type="NCBI Taxonomy" id="346932"/>
    <lineage>
        <taxon>Viruses</taxon>
        <taxon>Varidnaviria</taxon>
        <taxon>Bamfordvirae</taxon>
        <taxon>Nucleocytoviricota</taxon>
        <taxon>Megaviricetes</taxon>
        <taxon>Algavirales</taxon>
        <taxon>Phycodnaviridae</taxon>
        <taxon>Chlorovirus</taxon>
        <taxon>Chlorovirus conductrix</taxon>
        <taxon>Paramecium bursaria Chlorella virus A1</taxon>
    </lineage>
</organism>
<gene>
    <name evidence="2" type="primary">m827L</name>
    <name evidence="2" type="ORF">MT325_m827L</name>
</gene>